<sequence length="631" mass="71128">MAQKNLLKDGFSKFTRRGRTNEFQVEHERFAVAQPKSRVGSSAQLAGTRKGIATILVMGCSSSGKTEFVRAVCSTPEDQNIKTLEPQSYHCTFYNRDFRLVDTPGFDNTAISDSKALTKIARHLLDRDRRDGGITGIIFIHPAGDILQSKTLQQNLEMLLKLFLGEEVHRLTILVTQGNALGLDLKAVASQIQQHDSTIFKKLRQGTPPAVIRPITHYRNRSDYLYFYSTMPPITPPIRHMQLDTIQTMDFIEKNFGYYEAESVNSIVTDYKRQIAELQLPSSTNSYDPTPEIIHLQKECDRIQGLYYDSQNSNKALQRQLQQVQKEHASLQSQAQTQCTYDWKEINGNLDDINTLLKVVGQSISDRLSDRYISATLGKKPEDVTTLDAHDMPQLISWLGYDAHTAGRASLISSSDGSTGLEAETFFDFAIRAQLCTRLLSNIFLPFHPLLEPTANDWLLDMYEKIKQQESQYMVGRWRSTTFSCITKSKGPSAGADYAAKLARDFILECVNPLVVHFFGRMPENIDWDEHYRAQVHQLFEMAYRWNTRLKEEAILLGDFEQTAPISCSTFDGAQMEDFDPSSQAHGRPPHTVLATLGFGLTVREAVGGGSLPNLTVIHKALVATDAYYLS</sequence>
<dbReference type="AlphaFoldDB" id="A0A8H3HPG9"/>
<evidence type="ECO:0000313" key="4">
    <source>
        <dbReference type="Proteomes" id="UP000663831"/>
    </source>
</evidence>
<dbReference type="SUPFAM" id="SSF52540">
    <property type="entry name" value="P-loop containing nucleoside triphosphate hydrolases"/>
    <property type="match status" value="1"/>
</dbReference>
<dbReference type="Gene3D" id="3.40.50.300">
    <property type="entry name" value="P-loop containing nucleotide triphosphate hydrolases"/>
    <property type="match status" value="1"/>
</dbReference>
<accession>A0A8H3HPG9</accession>
<feature type="coiled-coil region" evidence="1">
    <location>
        <begin position="307"/>
        <end position="334"/>
    </location>
</feature>
<evidence type="ECO:0000256" key="1">
    <source>
        <dbReference type="SAM" id="Coils"/>
    </source>
</evidence>
<dbReference type="EMBL" id="CAJMWV010007228">
    <property type="protein sequence ID" value="CAE6527665.1"/>
    <property type="molecule type" value="Genomic_DNA"/>
</dbReference>
<keyword evidence="1" id="KW-0175">Coiled coil</keyword>
<reference evidence="3" key="1">
    <citation type="submission" date="2021-01" db="EMBL/GenBank/DDBJ databases">
        <authorList>
            <person name="Kaushik A."/>
        </authorList>
    </citation>
    <scope>NUCLEOTIDE SEQUENCE</scope>
    <source>
        <strain evidence="3">AG3-1AP</strain>
    </source>
</reference>
<dbReference type="Pfam" id="PF01926">
    <property type="entry name" value="MMR_HSR1"/>
    <property type="match status" value="1"/>
</dbReference>
<name>A0A8H3HPG9_9AGAM</name>
<feature type="domain" description="G" evidence="2">
    <location>
        <begin position="55"/>
        <end position="124"/>
    </location>
</feature>
<protein>
    <recommendedName>
        <fullName evidence="2">G domain-containing protein</fullName>
    </recommendedName>
</protein>
<dbReference type="OrthoDB" id="3222645at2759"/>
<dbReference type="InterPro" id="IPR027417">
    <property type="entry name" value="P-loop_NTPase"/>
</dbReference>
<evidence type="ECO:0000313" key="3">
    <source>
        <dbReference type="EMBL" id="CAE6527665.1"/>
    </source>
</evidence>
<dbReference type="CDD" id="cd00882">
    <property type="entry name" value="Ras_like_GTPase"/>
    <property type="match status" value="1"/>
</dbReference>
<comment type="caution">
    <text evidence="3">The sequence shown here is derived from an EMBL/GenBank/DDBJ whole genome shotgun (WGS) entry which is preliminary data.</text>
</comment>
<gene>
    <name evidence="3" type="ORF">RDB_LOCUS153610</name>
</gene>
<dbReference type="InterPro" id="IPR006073">
    <property type="entry name" value="GTP-bd"/>
</dbReference>
<proteinExistence type="predicted"/>
<dbReference type="Proteomes" id="UP000663831">
    <property type="component" value="Unassembled WGS sequence"/>
</dbReference>
<dbReference type="GO" id="GO:0005525">
    <property type="term" value="F:GTP binding"/>
    <property type="evidence" value="ECO:0007669"/>
    <property type="project" value="InterPro"/>
</dbReference>
<organism evidence="3 4">
    <name type="scientific">Rhizoctonia solani</name>
    <dbReference type="NCBI Taxonomy" id="456999"/>
    <lineage>
        <taxon>Eukaryota</taxon>
        <taxon>Fungi</taxon>
        <taxon>Dikarya</taxon>
        <taxon>Basidiomycota</taxon>
        <taxon>Agaricomycotina</taxon>
        <taxon>Agaricomycetes</taxon>
        <taxon>Cantharellales</taxon>
        <taxon>Ceratobasidiaceae</taxon>
        <taxon>Rhizoctonia</taxon>
    </lineage>
</organism>
<evidence type="ECO:0000259" key="2">
    <source>
        <dbReference type="Pfam" id="PF01926"/>
    </source>
</evidence>